<dbReference type="OrthoDB" id="1044997at2759"/>
<reference evidence="1 2" key="1">
    <citation type="journal article" date="2014" name="PLoS ONE">
        <title>Global Analysis of Gene Expression Profiles in Physic Nut (Jatropha curcas L.) Seedlings Exposed to Salt Stress.</title>
        <authorList>
            <person name="Zhang L."/>
            <person name="Zhang C."/>
            <person name="Wu P."/>
            <person name="Chen Y."/>
            <person name="Li M."/>
            <person name="Jiang H."/>
            <person name="Wu G."/>
        </authorList>
    </citation>
    <scope>NUCLEOTIDE SEQUENCE [LARGE SCALE GENOMIC DNA]</scope>
    <source>
        <strain evidence="2">cv. GZQX0401</strain>
        <tissue evidence="1">Young leaves</tissue>
    </source>
</reference>
<organism evidence="1 2">
    <name type="scientific">Jatropha curcas</name>
    <name type="common">Barbados nut</name>
    <dbReference type="NCBI Taxonomy" id="180498"/>
    <lineage>
        <taxon>Eukaryota</taxon>
        <taxon>Viridiplantae</taxon>
        <taxon>Streptophyta</taxon>
        <taxon>Embryophyta</taxon>
        <taxon>Tracheophyta</taxon>
        <taxon>Spermatophyta</taxon>
        <taxon>Magnoliopsida</taxon>
        <taxon>eudicotyledons</taxon>
        <taxon>Gunneridae</taxon>
        <taxon>Pentapetalae</taxon>
        <taxon>rosids</taxon>
        <taxon>fabids</taxon>
        <taxon>Malpighiales</taxon>
        <taxon>Euphorbiaceae</taxon>
        <taxon>Crotonoideae</taxon>
        <taxon>Jatropheae</taxon>
        <taxon>Jatropha</taxon>
    </lineage>
</organism>
<gene>
    <name evidence="1" type="ORF">JCGZ_16500</name>
</gene>
<protein>
    <submittedName>
        <fullName evidence="1">Uncharacterized protein</fullName>
    </submittedName>
</protein>
<evidence type="ECO:0000313" key="1">
    <source>
        <dbReference type="EMBL" id="KDP29111.1"/>
    </source>
</evidence>
<sequence length="121" mass="13561">MAKQLASLYSWIEVAPALIIYPQKPSNSPSLETILEEMYFQTQPYSSAETTIPISPKLALSVEVLTREGLKFVEMAKQIKDLSSWIEVAPALFISLHKISNSPSLETITEETEDRKDDSKS</sequence>
<evidence type="ECO:0000313" key="2">
    <source>
        <dbReference type="Proteomes" id="UP000027138"/>
    </source>
</evidence>
<dbReference type="AlphaFoldDB" id="A0A067JYR8"/>
<dbReference type="Proteomes" id="UP000027138">
    <property type="component" value="Unassembled WGS sequence"/>
</dbReference>
<proteinExistence type="predicted"/>
<dbReference type="PANTHER" id="PTHR36063">
    <property type="entry name" value="ARABIDOPSIS THALIANA GENOMIC DNA, CHROMOSOME 5, P1 CLONE:MOK16"/>
    <property type="match status" value="1"/>
</dbReference>
<accession>A0A067JYR8</accession>
<name>A0A067JYR8_JATCU</name>
<dbReference type="PANTHER" id="PTHR36063:SF1">
    <property type="entry name" value="ARABIDOPSIS THALIANA GENOMIC DNA, CHROMOSOME 5, P1 CLONE:MOK16"/>
    <property type="match status" value="1"/>
</dbReference>
<dbReference type="EMBL" id="KK914761">
    <property type="protein sequence ID" value="KDP29111.1"/>
    <property type="molecule type" value="Genomic_DNA"/>
</dbReference>
<keyword evidence="2" id="KW-1185">Reference proteome</keyword>